<accession>A0A2H0UPH6</accession>
<protein>
    <submittedName>
        <fullName evidence="1">Uncharacterized protein</fullName>
    </submittedName>
</protein>
<reference evidence="2" key="1">
    <citation type="submission" date="2017-09" db="EMBL/GenBank/DDBJ databases">
        <title>Depth-based differentiation of microbial function through sediment-hosted aquifers and enrichment of novel symbionts in the deep terrestrial subsurface.</title>
        <authorList>
            <person name="Probst A.J."/>
            <person name="Ladd B."/>
            <person name="Jarett J.K."/>
            <person name="Geller-Mcgrath D.E."/>
            <person name="Sieber C.M.K."/>
            <person name="Emerson J.B."/>
            <person name="Anantharaman K."/>
            <person name="Thomas B.C."/>
            <person name="Malmstrom R."/>
            <person name="Stieglmeier M."/>
            <person name="Klingl A."/>
            <person name="Woyke T."/>
            <person name="Ryan C.M."/>
            <person name="Banfield J.F."/>
        </authorList>
    </citation>
    <scope>NUCLEOTIDE SEQUENCE [LARGE SCALE GENOMIC DNA]</scope>
</reference>
<evidence type="ECO:0000313" key="2">
    <source>
        <dbReference type="Proteomes" id="UP000229615"/>
    </source>
</evidence>
<proteinExistence type="predicted"/>
<organism evidence="1 2">
    <name type="scientific">Candidatus Harrisonbacteria bacterium CG10_big_fil_rev_8_21_14_0_10_44_23</name>
    <dbReference type="NCBI Taxonomy" id="1974585"/>
    <lineage>
        <taxon>Bacteria</taxon>
        <taxon>Candidatus Harrisoniibacteriota</taxon>
    </lineage>
</organism>
<dbReference type="Proteomes" id="UP000229615">
    <property type="component" value="Unassembled WGS sequence"/>
</dbReference>
<dbReference type="EMBL" id="PFBB01000034">
    <property type="protein sequence ID" value="PIR88310.1"/>
    <property type="molecule type" value="Genomic_DNA"/>
</dbReference>
<evidence type="ECO:0000313" key="1">
    <source>
        <dbReference type="EMBL" id="PIR88310.1"/>
    </source>
</evidence>
<comment type="caution">
    <text evidence="1">The sequence shown here is derived from an EMBL/GenBank/DDBJ whole genome shotgun (WGS) entry which is preliminary data.</text>
</comment>
<name>A0A2H0UPH6_9BACT</name>
<gene>
    <name evidence="1" type="ORF">COU09_03005</name>
</gene>
<dbReference type="AlphaFoldDB" id="A0A2H0UPH6"/>
<sequence length="157" mass="17868">MEGLFLIDDIHTIAPVPLVRRVAEIEVHISIITYNEEGGVVIVPEIADADNAVPNKTTALFTLLGHEFDIERDDELLLIDLQNLEIVWRFAGCQTLARDIHRALATSWDGQSLVTLRDDLTRISIAETLRRIERAIGATSFWRYDRTPIVYQPYLLD</sequence>